<sequence length="195" mass="21097">MATKVILLFSCISILIISISAAKSSEKYYMDKMCGGDVIILDGDSKPGIALQLTSSSKYKPNMNCVVKFRTAQPSQRLVVTVEKMDITDCAGDSLRIYDGTTLLNKDVKQQCGAPAVLTYTTASTQLSLNFTSNAAVESSGYQMTVALHFPMIAACPQNLGFFLCKNRNCISKQLSCDGRNHCGDATDENQCSFG</sequence>
<dbReference type="Pfam" id="PF00057">
    <property type="entry name" value="Ldl_recept_a"/>
    <property type="match status" value="1"/>
</dbReference>
<dbReference type="PROSITE" id="PS01209">
    <property type="entry name" value="LDLRA_1"/>
    <property type="match status" value="1"/>
</dbReference>
<evidence type="ECO:0000259" key="4">
    <source>
        <dbReference type="PROSITE" id="PS01180"/>
    </source>
</evidence>
<evidence type="ECO:0000256" key="2">
    <source>
        <dbReference type="PROSITE-ProRule" id="PRU00124"/>
    </source>
</evidence>
<dbReference type="Proteomes" id="UP000663828">
    <property type="component" value="Unassembled WGS sequence"/>
</dbReference>
<dbReference type="AlphaFoldDB" id="A0A814N795"/>
<evidence type="ECO:0000256" key="3">
    <source>
        <dbReference type="SAM" id="SignalP"/>
    </source>
</evidence>
<feature type="disulfide bond" evidence="2">
    <location>
        <begin position="165"/>
        <end position="183"/>
    </location>
</feature>
<comment type="caution">
    <text evidence="6">The sequence shown here is derived from an EMBL/GenBank/DDBJ whole genome shotgun (WGS) entry which is preliminary data.</text>
</comment>
<name>A0A814N795_ADIRI</name>
<dbReference type="PANTHER" id="PTHR24652">
    <property type="entry name" value="LOW-DENSITY LIPOPROTEIN RECEPTOR CLASS A DOMAIN-CONTAINING PROTEIN 2"/>
    <property type="match status" value="1"/>
</dbReference>
<protein>
    <recommendedName>
        <fullName evidence="4">CUB domain-containing protein</fullName>
    </recommendedName>
</protein>
<dbReference type="CDD" id="cd00041">
    <property type="entry name" value="CUB"/>
    <property type="match status" value="1"/>
</dbReference>
<dbReference type="PROSITE" id="PS50068">
    <property type="entry name" value="LDLRA_2"/>
    <property type="match status" value="1"/>
</dbReference>
<accession>A0A814N795</accession>
<dbReference type="Pfam" id="PF00431">
    <property type="entry name" value="CUB"/>
    <property type="match status" value="1"/>
</dbReference>
<proteinExistence type="predicted"/>
<feature type="disulfide bond" evidence="2">
    <location>
        <begin position="177"/>
        <end position="192"/>
    </location>
</feature>
<dbReference type="InterPro" id="IPR023415">
    <property type="entry name" value="LDLR_class-A_CS"/>
</dbReference>
<feature type="signal peptide" evidence="3">
    <location>
        <begin position="1"/>
        <end position="21"/>
    </location>
</feature>
<dbReference type="InterPro" id="IPR002172">
    <property type="entry name" value="LDrepeatLR_classA_rpt"/>
</dbReference>
<keyword evidence="3" id="KW-0732">Signal</keyword>
<dbReference type="EMBL" id="CAJNOJ010000048">
    <property type="protein sequence ID" value="CAF0956201.1"/>
    <property type="molecule type" value="Genomic_DNA"/>
</dbReference>
<dbReference type="SMART" id="SM00192">
    <property type="entry name" value="LDLa"/>
    <property type="match status" value="1"/>
</dbReference>
<dbReference type="SMART" id="SM00042">
    <property type="entry name" value="CUB"/>
    <property type="match status" value="1"/>
</dbReference>
<dbReference type="CDD" id="cd00112">
    <property type="entry name" value="LDLa"/>
    <property type="match status" value="1"/>
</dbReference>
<feature type="chain" id="PRO_5035602017" description="CUB domain-containing protein" evidence="3">
    <location>
        <begin position="22"/>
        <end position="195"/>
    </location>
</feature>
<keyword evidence="1 2" id="KW-1015">Disulfide bond</keyword>
<gene>
    <name evidence="5" type="ORF">EDS130_LOCUS12604</name>
    <name evidence="6" type="ORF">XAT740_LOCUS17751</name>
</gene>
<organism evidence="6 7">
    <name type="scientific">Adineta ricciae</name>
    <name type="common">Rotifer</name>
    <dbReference type="NCBI Taxonomy" id="249248"/>
    <lineage>
        <taxon>Eukaryota</taxon>
        <taxon>Metazoa</taxon>
        <taxon>Spiralia</taxon>
        <taxon>Gnathifera</taxon>
        <taxon>Rotifera</taxon>
        <taxon>Eurotatoria</taxon>
        <taxon>Bdelloidea</taxon>
        <taxon>Adinetida</taxon>
        <taxon>Adinetidae</taxon>
        <taxon>Adineta</taxon>
    </lineage>
</organism>
<dbReference type="EMBL" id="CAJNOR010001166">
    <property type="protein sequence ID" value="CAF1089376.1"/>
    <property type="molecule type" value="Genomic_DNA"/>
</dbReference>
<comment type="caution">
    <text evidence="2">Lacks conserved residue(s) required for the propagation of feature annotation.</text>
</comment>
<dbReference type="InterPro" id="IPR042333">
    <property type="entry name" value="LRAD2/Mig-13-like"/>
</dbReference>
<dbReference type="Gene3D" id="2.60.120.290">
    <property type="entry name" value="Spermadhesin, CUB domain"/>
    <property type="match status" value="1"/>
</dbReference>
<dbReference type="SUPFAM" id="SSF49854">
    <property type="entry name" value="Spermadhesin, CUB domain"/>
    <property type="match status" value="1"/>
</dbReference>
<dbReference type="InterPro" id="IPR000859">
    <property type="entry name" value="CUB_dom"/>
</dbReference>
<evidence type="ECO:0000313" key="5">
    <source>
        <dbReference type="EMBL" id="CAF0956201.1"/>
    </source>
</evidence>
<evidence type="ECO:0000256" key="1">
    <source>
        <dbReference type="ARBA" id="ARBA00023157"/>
    </source>
</evidence>
<dbReference type="InterPro" id="IPR035914">
    <property type="entry name" value="Sperma_CUB_dom_sf"/>
</dbReference>
<evidence type="ECO:0000313" key="7">
    <source>
        <dbReference type="Proteomes" id="UP000663828"/>
    </source>
</evidence>
<reference evidence="6" key="1">
    <citation type="submission" date="2021-02" db="EMBL/GenBank/DDBJ databases">
        <authorList>
            <person name="Nowell W R."/>
        </authorList>
    </citation>
    <scope>NUCLEOTIDE SEQUENCE</scope>
</reference>
<dbReference type="OrthoDB" id="19606at2759"/>
<feature type="domain" description="CUB" evidence="4">
    <location>
        <begin position="34"/>
        <end position="149"/>
    </location>
</feature>
<dbReference type="PROSITE" id="PS01180">
    <property type="entry name" value="CUB"/>
    <property type="match status" value="1"/>
</dbReference>
<dbReference type="PANTHER" id="PTHR24652:SF69">
    <property type="entry name" value="CUB DOMAIN-CONTAINING PROTEIN"/>
    <property type="match status" value="1"/>
</dbReference>
<keyword evidence="7" id="KW-1185">Reference proteome</keyword>
<dbReference type="Gene3D" id="4.10.400.10">
    <property type="entry name" value="Low-density Lipoprotein Receptor"/>
    <property type="match status" value="1"/>
</dbReference>
<dbReference type="SUPFAM" id="SSF57424">
    <property type="entry name" value="LDL receptor-like module"/>
    <property type="match status" value="1"/>
</dbReference>
<dbReference type="Proteomes" id="UP000663852">
    <property type="component" value="Unassembled WGS sequence"/>
</dbReference>
<evidence type="ECO:0000313" key="6">
    <source>
        <dbReference type="EMBL" id="CAF1089376.1"/>
    </source>
</evidence>
<dbReference type="InterPro" id="IPR036055">
    <property type="entry name" value="LDL_receptor-like_sf"/>
</dbReference>